<dbReference type="SUPFAM" id="SSF52540">
    <property type="entry name" value="P-loop containing nucleoside triphosphate hydrolases"/>
    <property type="match status" value="2"/>
</dbReference>
<evidence type="ECO:0000256" key="4">
    <source>
        <dbReference type="ARBA" id="ARBA00022801"/>
    </source>
</evidence>
<feature type="compositionally biased region" description="Polar residues" evidence="10">
    <location>
        <begin position="1786"/>
        <end position="1806"/>
    </location>
</feature>
<dbReference type="Pfam" id="PF24580">
    <property type="entry name" value="DUF7607"/>
    <property type="match status" value="1"/>
</dbReference>
<comment type="subcellular location">
    <subcellularLocation>
        <location evidence="1">Nucleus</location>
    </subcellularLocation>
</comment>
<dbReference type="GO" id="GO:0004386">
    <property type="term" value="F:helicase activity"/>
    <property type="evidence" value="ECO:0007669"/>
    <property type="project" value="UniProtKB-KW"/>
</dbReference>
<dbReference type="InterPro" id="IPR000330">
    <property type="entry name" value="SNF2_N"/>
</dbReference>
<comment type="caution">
    <text evidence="13">The sequence shown here is derived from an EMBL/GenBank/DDBJ whole genome shotgun (WGS) entry which is preliminary data.</text>
</comment>
<evidence type="ECO:0000256" key="6">
    <source>
        <dbReference type="ARBA" id="ARBA00022840"/>
    </source>
</evidence>
<dbReference type="PANTHER" id="PTHR45797:SF1">
    <property type="entry name" value="HELICASE ARIP4"/>
    <property type="match status" value="1"/>
</dbReference>
<dbReference type="CDD" id="cd18793">
    <property type="entry name" value="SF2_C_SNF"/>
    <property type="match status" value="1"/>
</dbReference>
<evidence type="ECO:0000313" key="13">
    <source>
        <dbReference type="EMBL" id="RFU79984.1"/>
    </source>
</evidence>
<organism evidence="13 14">
    <name type="scientific">Trichoderma arundinaceum</name>
    <dbReference type="NCBI Taxonomy" id="490622"/>
    <lineage>
        <taxon>Eukaryota</taxon>
        <taxon>Fungi</taxon>
        <taxon>Dikarya</taxon>
        <taxon>Ascomycota</taxon>
        <taxon>Pezizomycotina</taxon>
        <taxon>Sordariomycetes</taxon>
        <taxon>Hypocreomycetidae</taxon>
        <taxon>Hypocreales</taxon>
        <taxon>Hypocreaceae</taxon>
        <taxon>Trichoderma</taxon>
    </lineage>
</organism>
<keyword evidence="6" id="KW-0067">ATP-binding</keyword>
<evidence type="ECO:0000256" key="8">
    <source>
        <dbReference type="ARBA" id="ARBA00023242"/>
    </source>
</evidence>
<dbReference type="InterPro" id="IPR038718">
    <property type="entry name" value="SNF2-like_sf"/>
</dbReference>
<feature type="compositionally biased region" description="Basic and acidic residues" evidence="10">
    <location>
        <begin position="181"/>
        <end position="195"/>
    </location>
</feature>
<dbReference type="STRING" id="490622.A0A395NVC3"/>
<dbReference type="GO" id="GO:0005524">
    <property type="term" value="F:ATP binding"/>
    <property type="evidence" value="ECO:0007669"/>
    <property type="project" value="UniProtKB-KW"/>
</dbReference>
<dbReference type="GO" id="GO:0003677">
    <property type="term" value="F:DNA binding"/>
    <property type="evidence" value="ECO:0007669"/>
    <property type="project" value="UniProtKB-KW"/>
</dbReference>
<sequence length="1844" mass="207883">MDTIARDDPLLWDSETLSKELCSQNRRWIKNPAALAAKLADEEIDGHTLLTFEFLYSRKELMECLNITTARSKAGLAEAILSFQARSKTFRLWKKNFLNNKSKLLSDDERDGMTGEGFPVNRMVQYFDAAVATPSIGSIASRHQTEERDDAHSRGHQSTKSLDGAPIESDGDYPMLFANDDADHITEVSSAKRTESPPFQAVLDPSPAQHSEERSSKRRRLAPTNISGNLPVDSSFPASTQPGSFNLVNTVTVTNNDGQSPITGIPPEYAYLGEKGHPHRVVLSRVGYPDSPRIDFEGGGFAVVSSMHMKPPGQRLAINSMLRKYFLKNSKKEATLKRGFVPQESPTPSDESETVIDLDELPDSWDEETQREIDEEQAEVAARERELARYVTAERVGAILKEEMAAMKAKWEETKLPRYERKAYQFWMDAKRKERIKEKIFKAQRDAERYERRLKKIHAEISDNSWQTERELRIQASVMEQSMGDKLYSIWLIALLEKRDPPPKTLGISRPKPSAAKTRLDPFGDEVLTSSEEDEFIVPDNDCEMVMANEEPFESAPQSPPRQRGRGESHAPSEIDDSMVVDLTELETPEKLRDSNAAMLYIDLTSPIKSRSKDAPIVIKEEPSSAHDSIGEAPPMDQLGSLETIVKQTAKHWVKLKDRWRLILCLLWNLKQLRREPVLHLMQEKEAEEAWQASIQFYQANPFTNESDIGKDETKTVAFDLTKVFLSCTQCRHYTDDRVIALDKKDKNRIARAKLFFPAFHAFVREWAPEFPQSSQIFRTDTYDNELGLDDPDDPSIISNTPSKTRKHVAKEIVQNKEGVDLREREKKRAEEQEARRLKLRAALATSNSMTQDKSRLIINESKQDDQSFIYINDEIGKRIKDHQINGVRFLWNQIVLDTEVRQGCLLAHTMGLGKTMQVITFLVAILEAANSDDETIRVQVPKDLRKSQSLILCPAGLVDNWLDEILMWSPKGLLGNILKVESAQKGDYIRLSTIKDWERDGGVLVVGHEMFKKTWAAHEEIREILTRTPNIVICDEAHMMQNPNTQLHRVCQDFRTRSRIALTGSPLSNSVNEYYSMINWVAPKFLGPPEEFRAIYVKPIEDGLGGVSTGYEKRKALKMLEVLKMNVAPKVQRATIQCVRHELPAKYEFVIFVEPTPIQKELYDLYVNEMAPNLTGLKPFSFTWNLGLVCNHPRCFRQKVMEKSQASRAAGAARQQPKKSKRDDDPDEDGKDQDPPITFSGSMISAVLKKTNGADISNPTLSRKVELLLMILDEARAAGDKTLVFSQSIPTLNYLEELLRQQGRAVRRLDGSTAVSKRQEMVKSFNSGRQDVYLISTRAGGVGLNIFGANRVVIFDFKWNPVTDQQAVGRAYRFGQKKTVYVYRLLIAGSFEEELQRKSVFKLQLASRVVDKKNPISWGKRNGDLLHPITTKPARDISSFVGRDRILDKLIEHSGNSGVIREIVSTDTFEEEDPTNELTAEERKDAQELHELERLKYTDPQKYRQMWDQKQRADQIRAMATAAQSTASPPNTHMPPPNSIKPPSNQPTAVIPGIYSNGGAAPNGDTAPPLQAQPATVAPTGSEVSITGSSMKISQLTPDIKAQNMPSFSSSAPLPMAGANTYIGKPISSPVESADLQSLALRPSPQPTPGASPATASPVAAPTATMSLFSQPRSQNKIQFENELARQMQRQPLFSGAATELAEHITTAISKAQKKQGHGFLPDNARWRLLLSHMQSHYRFRLAIIWGNCTPDYLASAPEEEIQRRITIMNNQSQEDFRAQLQRSLNTTDPSNLNNINRPVTQSSRASEDAQVMRQAADKRMERRFRLPSWGYDALSNNSEQNP</sequence>
<dbReference type="SMART" id="SM00490">
    <property type="entry name" value="HELICc"/>
    <property type="match status" value="1"/>
</dbReference>
<keyword evidence="8" id="KW-0539">Nucleus</keyword>
<proteinExistence type="inferred from homology"/>
<dbReference type="PROSITE" id="PS51192">
    <property type="entry name" value="HELICASE_ATP_BIND_1"/>
    <property type="match status" value="1"/>
</dbReference>
<feature type="region of interest" description="Disordered" evidence="10">
    <location>
        <begin position="1207"/>
        <end position="1240"/>
    </location>
</feature>
<dbReference type="InterPro" id="IPR027417">
    <property type="entry name" value="P-loop_NTPase"/>
</dbReference>
<feature type="domain" description="Helicase C-terminal" evidence="12">
    <location>
        <begin position="1265"/>
        <end position="1417"/>
    </location>
</feature>
<feature type="region of interest" description="Disordered" evidence="10">
    <location>
        <begin position="551"/>
        <end position="576"/>
    </location>
</feature>
<name>A0A395NVC3_TRIAR</name>
<keyword evidence="4" id="KW-0378">Hydrolase</keyword>
<feature type="compositionally biased region" description="Low complexity" evidence="10">
    <location>
        <begin position="1652"/>
        <end position="1661"/>
    </location>
</feature>
<evidence type="ECO:0000256" key="3">
    <source>
        <dbReference type="ARBA" id="ARBA00022741"/>
    </source>
</evidence>
<feature type="region of interest" description="Disordered" evidence="10">
    <location>
        <begin position="1641"/>
        <end position="1661"/>
    </location>
</feature>
<feature type="compositionally biased region" description="Basic and acidic residues" evidence="10">
    <location>
        <begin position="143"/>
        <end position="153"/>
    </location>
</feature>
<keyword evidence="9" id="KW-0175">Coiled coil</keyword>
<comment type="similarity">
    <text evidence="2">Belongs to the SNF2/RAD54 helicase family.</text>
</comment>
<dbReference type="Gene3D" id="3.40.50.300">
    <property type="entry name" value="P-loop containing nucleotide triphosphate hydrolases"/>
    <property type="match status" value="1"/>
</dbReference>
<protein>
    <submittedName>
        <fullName evidence="13">Uncharacterized protein</fullName>
    </submittedName>
</protein>
<evidence type="ECO:0000313" key="14">
    <source>
        <dbReference type="Proteomes" id="UP000266272"/>
    </source>
</evidence>
<dbReference type="GO" id="GO:0005634">
    <property type="term" value="C:nucleus"/>
    <property type="evidence" value="ECO:0007669"/>
    <property type="project" value="UniProtKB-SubCell"/>
</dbReference>
<dbReference type="InterPro" id="IPR049730">
    <property type="entry name" value="SNF2/RAD54-like_C"/>
</dbReference>
<dbReference type="InterPro" id="IPR056026">
    <property type="entry name" value="DUF7607"/>
</dbReference>
<dbReference type="Proteomes" id="UP000266272">
    <property type="component" value="Unassembled WGS sequence"/>
</dbReference>
<feature type="coiled-coil region" evidence="9">
    <location>
        <begin position="433"/>
        <end position="460"/>
    </location>
</feature>
<feature type="domain" description="Helicase ATP-binding" evidence="11">
    <location>
        <begin position="896"/>
        <end position="1085"/>
    </location>
</feature>
<evidence type="ECO:0000259" key="12">
    <source>
        <dbReference type="PROSITE" id="PS51194"/>
    </source>
</evidence>
<dbReference type="Pfam" id="PF00271">
    <property type="entry name" value="Helicase_C"/>
    <property type="match status" value="1"/>
</dbReference>
<feature type="region of interest" description="Disordered" evidence="10">
    <location>
        <begin position="337"/>
        <end position="357"/>
    </location>
</feature>
<dbReference type="CDD" id="cd18007">
    <property type="entry name" value="DEXHc_ATRX-like"/>
    <property type="match status" value="1"/>
</dbReference>
<dbReference type="PROSITE" id="PS51194">
    <property type="entry name" value="HELICASE_CTER"/>
    <property type="match status" value="1"/>
</dbReference>
<evidence type="ECO:0000256" key="2">
    <source>
        <dbReference type="ARBA" id="ARBA00007025"/>
    </source>
</evidence>
<evidence type="ECO:0000256" key="7">
    <source>
        <dbReference type="ARBA" id="ARBA00023125"/>
    </source>
</evidence>
<dbReference type="EMBL" id="PXOA01000128">
    <property type="protein sequence ID" value="RFU79984.1"/>
    <property type="molecule type" value="Genomic_DNA"/>
</dbReference>
<accession>A0A395NVC3</accession>
<feature type="region of interest" description="Disordered" evidence="10">
    <location>
        <begin position="141"/>
        <end position="240"/>
    </location>
</feature>
<dbReference type="PANTHER" id="PTHR45797">
    <property type="entry name" value="RAD54-LIKE"/>
    <property type="match status" value="1"/>
</dbReference>
<dbReference type="Gene3D" id="3.40.50.10810">
    <property type="entry name" value="Tandem AAA-ATPase domain"/>
    <property type="match status" value="1"/>
</dbReference>
<gene>
    <name evidence="13" type="ORF">TARUN_2206</name>
</gene>
<keyword evidence="3" id="KW-0547">Nucleotide-binding</keyword>
<evidence type="ECO:0000256" key="5">
    <source>
        <dbReference type="ARBA" id="ARBA00022806"/>
    </source>
</evidence>
<evidence type="ECO:0000256" key="10">
    <source>
        <dbReference type="SAM" id="MobiDB-lite"/>
    </source>
</evidence>
<evidence type="ECO:0000256" key="1">
    <source>
        <dbReference type="ARBA" id="ARBA00004123"/>
    </source>
</evidence>
<feature type="region of interest" description="Disordered" evidence="10">
    <location>
        <begin position="1786"/>
        <end position="1821"/>
    </location>
</feature>
<dbReference type="Pfam" id="PF00176">
    <property type="entry name" value="SNF2-rel_dom"/>
    <property type="match status" value="1"/>
</dbReference>
<dbReference type="GO" id="GO:0016887">
    <property type="term" value="F:ATP hydrolysis activity"/>
    <property type="evidence" value="ECO:0007669"/>
    <property type="project" value="InterPro"/>
</dbReference>
<dbReference type="SMART" id="SM00487">
    <property type="entry name" value="DEXDc"/>
    <property type="match status" value="1"/>
</dbReference>
<feature type="compositionally biased region" description="Low complexity" evidence="10">
    <location>
        <begin position="1207"/>
        <end position="1216"/>
    </location>
</feature>
<keyword evidence="5" id="KW-0347">Helicase</keyword>
<keyword evidence="7" id="KW-0238">DNA-binding</keyword>
<dbReference type="OrthoDB" id="2020972at2759"/>
<evidence type="ECO:0000256" key="9">
    <source>
        <dbReference type="SAM" id="Coils"/>
    </source>
</evidence>
<dbReference type="InterPro" id="IPR014001">
    <property type="entry name" value="Helicase_ATP-bd"/>
</dbReference>
<keyword evidence="14" id="KW-1185">Reference proteome</keyword>
<dbReference type="InterPro" id="IPR044574">
    <property type="entry name" value="ARIP4-like"/>
</dbReference>
<dbReference type="InterPro" id="IPR001650">
    <property type="entry name" value="Helicase_C-like"/>
</dbReference>
<evidence type="ECO:0000259" key="11">
    <source>
        <dbReference type="PROSITE" id="PS51192"/>
    </source>
</evidence>
<feature type="region of interest" description="Disordered" evidence="10">
    <location>
        <begin position="1524"/>
        <end position="1547"/>
    </location>
</feature>
<reference evidence="13 14" key="1">
    <citation type="journal article" date="2018" name="PLoS Pathog.">
        <title>Evolution of structural diversity of trichothecenes, a family of toxins produced by plant pathogenic and entomopathogenic fungi.</title>
        <authorList>
            <person name="Proctor R.H."/>
            <person name="McCormick S.P."/>
            <person name="Kim H.S."/>
            <person name="Cardoza R.E."/>
            <person name="Stanley A.M."/>
            <person name="Lindo L."/>
            <person name="Kelly A."/>
            <person name="Brown D.W."/>
            <person name="Lee T."/>
            <person name="Vaughan M.M."/>
            <person name="Alexander N.J."/>
            <person name="Busman M."/>
            <person name="Gutierrez S."/>
        </authorList>
    </citation>
    <scope>NUCLEOTIDE SEQUENCE [LARGE SCALE GENOMIC DNA]</scope>
    <source>
        <strain evidence="13 14">IBT 40837</strain>
    </source>
</reference>